<sequence length="95" mass="11129">MPKCGGEQKLWSMYKTTHRMRVHSTSAFRCDYVKAFEGKCNAKLIYSPMTELKIAPQHVHKTAFSLYFPSVFGKSKVDLPSFSIFAVRHHRRRYE</sequence>
<organism evidence="1 2">
    <name type="scientific">Parascaris equorum</name>
    <name type="common">Equine roundworm</name>
    <dbReference type="NCBI Taxonomy" id="6256"/>
    <lineage>
        <taxon>Eukaryota</taxon>
        <taxon>Metazoa</taxon>
        <taxon>Ecdysozoa</taxon>
        <taxon>Nematoda</taxon>
        <taxon>Chromadorea</taxon>
        <taxon>Rhabditida</taxon>
        <taxon>Spirurina</taxon>
        <taxon>Ascaridomorpha</taxon>
        <taxon>Ascaridoidea</taxon>
        <taxon>Ascarididae</taxon>
        <taxon>Parascaris</taxon>
    </lineage>
</organism>
<dbReference type="WBParaSite" id="PEQ_0001010101-mRNA-1">
    <property type="protein sequence ID" value="PEQ_0001010101-mRNA-1"/>
    <property type="gene ID" value="PEQ_0001010101"/>
</dbReference>
<evidence type="ECO:0000313" key="1">
    <source>
        <dbReference type="Proteomes" id="UP000887564"/>
    </source>
</evidence>
<name>A0A914S7C4_PAREQ</name>
<dbReference type="Proteomes" id="UP000887564">
    <property type="component" value="Unplaced"/>
</dbReference>
<accession>A0A914S7C4</accession>
<keyword evidence="1" id="KW-1185">Reference proteome</keyword>
<dbReference type="AlphaFoldDB" id="A0A914S7C4"/>
<proteinExistence type="predicted"/>
<reference evidence="2" key="1">
    <citation type="submission" date="2022-11" db="UniProtKB">
        <authorList>
            <consortium name="WormBaseParasite"/>
        </authorList>
    </citation>
    <scope>IDENTIFICATION</scope>
</reference>
<evidence type="ECO:0000313" key="2">
    <source>
        <dbReference type="WBParaSite" id="PEQ_0001010101-mRNA-1"/>
    </source>
</evidence>
<protein>
    <submittedName>
        <fullName evidence="2">FLYWCH-type domain-containing protein</fullName>
    </submittedName>
</protein>